<dbReference type="Pfam" id="PF13715">
    <property type="entry name" value="CarbopepD_reg_2"/>
    <property type="match status" value="1"/>
</dbReference>
<evidence type="ECO:0000256" key="7">
    <source>
        <dbReference type="ARBA" id="ARBA00023136"/>
    </source>
</evidence>
<sequence length="896" mass="102189" precursor="true">MRSLLKFVSIVLCLLGAVEFIQAGTTGKIVGRVTDAATGEGLPGVNVFLENTTFGAATDMDGNFMIIGVPPGTYTLVASYVSYREVRVTGVQVNIDKTRRVDVKLEPATLELEEAIVVEADRPLFRKDLTSTESSIGRETIEALPVEDLSEVINLQAGVVNGHFRGGRVGEVMYMINGIPMNDVYSGTYALEVENNSIQELNVISGTFNAEYGQAMSGVVNVVTKEGGTKPELNVSVYSGGYLTAHDDIFWQKDFNPIYDVQFTAGGPFPFTGNKLRYFMSGRWNKDPGYIYGRKVFLPTDHTSDFLLKDVPEERQFMSHGKMYQFSEELARKLIDEAQAVSMNPMERYSGNLKLTYQLTNVDKINVETMYQRRAWRQYDHRFRLNPDGDYRYKQWTINASLTWKHVFSNRTFMDVYFSYFYTNFKQHVYEDPYDPRYVVKERLQDTGANAFVSGGQQMWHFDRSTLTHLFKSDLTSQINYHHQIKMGVEAKRHRLWLHEFEILPDQENRIAPLTSFQNNKYVHYPVEFSGYIQDKMEYEDLIVNAGVRFDYFDPDGEVPTDFLEPGKAPRKKANSSMQFSPRLGLAYPISANGAIHVSYGHFFQTPNYFYLYTNPEFDIDPLQSSVAPPPQSLKNTIGNANLKPQKTTIYEIGLQQQIGQLYGISMTVYFKDIRNLLGTQVFQTLEGIRYGRYINRDYGFVRGFTLDMEKRYSSGFALNIDYTFQVAKGNASDPNNAFLDAQANKETVKQLVPLNWDRRHQINAALQLGTPSTLMASVIARYGTGMPYTQASRVVQPLVENGGRKPDEFNVDVYLNKQFSFGKYKYSVFVKVYNLLDRLNELQVFQDTGRATYSTEPLYAGGIRPRGLNTLEDYYIHPEFYSAPRRVQLGVQVGF</sequence>
<evidence type="ECO:0000259" key="14">
    <source>
        <dbReference type="Pfam" id="PF07715"/>
    </source>
</evidence>
<keyword evidence="9 10" id="KW-0998">Cell outer membrane</keyword>
<proteinExistence type="inferred from homology"/>
<evidence type="ECO:0000259" key="13">
    <source>
        <dbReference type="Pfam" id="PF00593"/>
    </source>
</evidence>
<dbReference type="HOGENOM" id="CLU_012116_0_0_0"/>
<dbReference type="AlphaFoldDB" id="H1XWI7"/>
<dbReference type="eggNOG" id="COG4771">
    <property type="taxonomic scope" value="Bacteria"/>
</dbReference>
<evidence type="ECO:0000256" key="9">
    <source>
        <dbReference type="ARBA" id="ARBA00023237"/>
    </source>
</evidence>
<feature type="domain" description="TonB-dependent receptor plug" evidence="14">
    <location>
        <begin position="127"/>
        <end position="219"/>
    </location>
</feature>
<feature type="domain" description="TonB-dependent receptor-like beta-barrel" evidence="13">
    <location>
        <begin position="359"/>
        <end position="836"/>
    </location>
</feature>
<dbReference type="InParanoid" id="H1XWI7"/>
<accession>H1XWI7</accession>
<dbReference type="PANTHER" id="PTHR30069">
    <property type="entry name" value="TONB-DEPENDENT OUTER MEMBRANE RECEPTOR"/>
    <property type="match status" value="1"/>
</dbReference>
<dbReference type="Proteomes" id="UP000183868">
    <property type="component" value="Chromosome"/>
</dbReference>
<keyword evidence="17" id="KW-1185">Reference proteome</keyword>
<dbReference type="GO" id="GO:0044718">
    <property type="term" value="P:siderophore transmembrane transport"/>
    <property type="evidence" value="ECO:0007669"/>
    <property type="project" value="TreeGrafter"/>
</dbReference>
<dbReference type="Gene3D" id="2.60.40.1120">
    <property type="entry name" value="Carboxypeptidase-like, regulatory domain"/>
    <property type="match status" value="1"/>
</dbReference>
<dbReference type="EMBL" id="CM001402">
    <property type="protein sequence ID" value="EHO41825.1"/>
    <property type="molecule type" value="Genomic_DNA"/>
</dbReference>
<evidence type="ECO:0000256" key="1">
    <source>
        <dbReference type="ARBA" id="ARBA00004571"/>
    </source>
</evidence>
<comment type="similarity">
    <text evidence="10 11">Belongs to the TonB-dependent receptor family.</text>
</comment>
<dbReference type="InterPro" id="IPR037066">
    <property type="entry name" value="Plug_dom_sf"/>
</dbReference>
<dbReference type="PANTHER" id="PTHR30069:SF29">
    <property type="entry name" value="HEMOGLOBIN AND HEMOGLOBIN-HAPTOGLOBIN-BINDING PROTEIN 1-RELATED"/>
    <property type="match status" value="1"/>
</dbReference>
<gene>
    <name evidence="15" type="ORF">Cabys_996</name>
    <name evidence="16" type="ORF">Calab_2215</name>
</gene>
<evidence type="ECO:0000313" key="15">
    <source>
        <dbReference type="EMBL" id="APF17747.1"/>
    </source>
</evidence>
<dbReference type="PROSITE" id="PS52016">
    <property type="entry name" value="TONB_DEPENDENT_REC_3"/>
    <property type="match status" value="1"/>
</dbReference>
<feature type="chain" id="PRO_5009695399" evidence="12">
    <location>
        <begin position="24"/>
        <end position="896"/>
    </location>
</feature>
<keyword evidence="5 12" id="KW-0732">Signal</keyword>
<evidence type="ECO:0000256" key="4">
    <source>
        <dbReference type="ARBA" id="ARBA00022692"/>
    </source>
</evidence>
<keyword evidence="6 11" id="KW-0798">TonB box</keyword>
<dbReference type="InterPro" id="IPR000531">
    <property type="entry name" value="Beta-barrel_TonB"/>
</dbReference>
<dbReference type="KEGG" id="caby:Cabys_996"/>
<reference evidence="15 18" key="2">
    <citation type="submission" date="2016-11" db="EMBL/GenBank/DDBJ databases">
        <title>Genomic analysis of Caldithrix abyssi and proposal of a novel bacterial phylum Caldithrichaeota.</title>
        <authorList>
            <person name="Kublanov I."/>
            <person name="Sigalova O."/>
            <person name="Gavrilov S."/>
            <person name="Lebedinsky A."/>
            <person name="Ivanova N."/>
            <person name="Daum C."/>
            <person name="Reddy T."/>
            <person name="Klenk H.P."/>
            <person name="Goker M."/>
            <person name="Reva O."/>
            <person name="Miroshnichenko M."/>
            <person name="Kyprides N."/>
            <person name="Woyke T."/>
            <person name="Gelfand M."/>
        </authorList>
    </citation>
    <scope>NUCLEOTIDE SEQUENCE [LARGE SCALE GENOMIC DNA]</scope>
    <source>
        <strain evidence="15 18">LF13</strain>
    </source>
</reference>
<dbReference type="Proteomes" id="UP000004671">
    <property type="component" value="Chromosome"/>
</dbReference>
<dbReference type="Pfam" id="PF07715">
    <property type="entry name" value="Plug"/>
    <property type="match status" value="1"/>
</dbReference>
<feature type="signal peptide" evidence="12">
    <location>
        <begin position="1"/>
        <end position="23"/>
    </location>
</feature>
<dbReference type="STRING" id="880073.Cabys_996"/>
<keyword evidence="4 10" id="KW-0812">Transmembrane</keyword>
<evidence type="ECO:0000256" key="2">
    <source>
        <dbReference type="ARBA" id="ARBA00022448"/>
    </source>
</evidence>
<reference evidence="16 17" key="1">
    <citation type="submission" date="2011-09" db="EMBL/GenBank/DDBJ databases">
        <title>The permanent draft genome of Caldithrix abyssi DSM 13497.</title>
        <authorList>
            <consortium name="US DOE Joint Genome Institute (JGI-PGF)"/>
            <person name="Lucas S."/>
            <person name="Han J."/>
            <person name="Lapidus A."/>
            <person name="Bruce D."/>
            <person name="Goodwin L."/>
            <person name="Pitluck S."/>
            <person name="Peters L."/>
            <person name="Kyrpides N."/>
            <person name="Mavromatis K."/>
            <person name="Ivanova N."/>
            <person name="Mikhailova N."/>
            <person name="Chertkov O."/>
            <person name="Detter J.C."/>
            <person name="Tapia R."/>
            <person name="Han C."/>
            <person name="Land M."/>
            <person name="Hauser L."/>
            <person name="Markowitz V."/>
            <person name="Cheng J.-F."/>
            <person name="Hugenholtz P."/>
            <person name="Woyke T."/>
            <person name="Wu D."/>
            <person name="Spring S."/>
            <person name="Brambilla E."/>
            <person name="Klenk H.-P."/>
            <person name="Eisen J.A."/>
        </authorList>
    </citation>
    <scope>NUCLEOTIDE SEQUENCE [LARGE SCALE GENOMIC DNA]</scope>
    <source>
        <strain evidence="16 17">DSM 13497</strain>
    </source>
</reference>
<dbReference type="Gene3D" id="2.170.130.10">
    <property type="entry name" value="TonB-dependent receptor, plug domain"/>
    <property type="match status" value="1"/>
</dbReference>
<dbReference type="InterPro" id="IPR012910">
    <property type="entry name" value="Plug_dom"/>
</dbReference>
<keyword evidence="3 10" id="KW-1134">Transmembrane beta strand</keyword>
<dbReference type="InterPro" id="IPR039426">
    <property type="entry name" value="TonB-dep_rcpt-like"/>
</dbReference>
<evidence type="ECO:0000256" key="6">
    <source>
        <dbReference type="ARBA" id="ARBA00023077"/>
    </source>
</evidence>
<evidence type="ECO:0000313" key="18">
    <source>
        <dbReference type="Proteomes" id="UP000183868"/>
    </source>
</evidence>
<evidence type="ECO:0000256" key="11">
    <source>
        <dbReference type="RuleBase" id="RU003357"/>
    </source>
</evidence>
<dbReference type="InterPro" id="IPR036942">
    <property type="entry name" value="Beta-barrel_TonB_sf"/>
</dbReference>
<keyword evidence="8 16" id="KW-0675">Receptor</keyword>
<protein>
    <submittedName>
        <fullName evidence="15">Outer membrane receptor protein, mostly Fe transport</fullName>
    </submittedName>
    <submittedName>
        <fullName evidence="16">TonB-dependent receptor</fullName>
    </submittedName>
</protein>
<evidence type="ECO:0000256" key="8">
    <source>
        <dbReference type="ARBA" id="ARBA00023170"/>
    </source>
</evidence>
<name>H1XWI7_CALAY</name>
<dbReference type="InterPro" id="IPR008969">
    <property type="entry name" value="CarboxyPept-like_regulatory"/>
</dbReference>
<evidence type="ECO:0000313" key="16">
    <source>
        <dbReference type="EMBL" id="EHO41825.1"/>
    </source>
</evidence>
<dbReference type="RefSeq" id="WP_006929005.1">
    <property type="nucleotide sequence ID" value="NZ_CM001402.1"/>
</dbReference>
<evidence type="ECO:0000256" key="12">
    <source>
        <dbReference type="SAM" id="SignalP"/>
    </source>
</evidence>
<dbReference type="GO" id="GO:0009279">
    <property type="term" value="C:cell outer membrane"/>
    <property type="evidence" value="ECO:0007669"/>
    <property type="project" value="UniProtKB-SubCell"/>
</dbReference>
<dbReference type="OrthoDB" id="9758472at2"/>
<keyword evidence="2 10" id="KW-0813">Transport</keyword>
<evidence type="ECO:0000256" key="10">
    <source>
        <dbReference type="PROSITE-ProRule" id="PRU01360"/>
    </source>
</evidence>
<dbReference type="SUPFAM" id="SSF56935">
    <property type="entry name" value="Porins"/>
    <property type="match status" value="1"/>
</dbReference>
<comment type="subcellular location">
    <subcellularLocation>
        <location evidence="1 10">Cell outer membrane</location>
        <topology evidence="1 10">Multi-pass membrane protein</topology>
    </subcellularLocation>
</comment>
<organism evidence="16 17">
    <name type="scientific">Caldithrix abyssi DSM 13497</name>
    <dbReference type="NCBI Taxonomy" id="880073"/>
    <lineage>
        <taxon>Bacteria</taxon>
        <taxon>Pseudomonadati</taxon>
        <taxon>Calditrichota</taxon>
        <taxon>Calditrichia</taxon>
        <taxon>Calditrichales</taxon>
        <taxon>Calditrichaceae</taxon>
        <taxon>Caldithrix</taxon>
    </lineage>
</organism>
<evidence type="ECO:0000256" key="5">
    <source>
        <dbReference type="ARBA" id="ARBA00022729"/>
    </source>
</evidence>
<evidence type="ECO:0000256" key="3">
    <source>
        <dbReference type="ARBA" id="ARBA00022452"/>
    </source>
</evidence>
<dbReference type="Gene3D" id="2.40.170.20">
    <property type="entry name" value="TonB-dependent receptor, beta-barrel domain"/>
    <property type="match status" value="1"/>
</dbReference>
<evidence type="ECO:0000313" key="17">
    <source>
        <dbReference type="Proteomes" id="UP000004671"/>
    </source>
</evidence>
<dbReference type="Pfam" id="PF00593">
    <property type="entry name" value="TonB_dep_Rec_b-barrel"/>
    <property type="match status" value="1"/>
</dbReference>
<keyword evidence="7 10" id="KW-0472">Membrane</keyword>
<dbReference type="PaxDb" id="880073-Calab_2215"/>
<dbReference type="SUPFAM" id="SSF49464">
    <property type="entry name" value="Carboxypeptidase regulatory domain-like"/>
    <property type="match status" value="1"/>
</dbReference>
<dbReference type="GO" id="GO:0015344">
    <property type="term" value="F:siderophore uptake transmembrane transporter activity"/>
    <property type="evidence" value="ECO:0007669"/>
    <property type="project" value="TreeGrafter"/>
</dbReference>
<dbReference type="EMBL" id="CP018099">
    <property type="protein sequence ID" value="APF17747.1"/>
    <property type="molecule type" value="Genomic_DNA"/>
</dbReference>